<evidence type="ECO:0000313" key="3">
    <source>
        <dbReference type="Proteomes" id="UP000887458"/>
    </source>
</evidence>
<accession>A0ABQ8J1V1</accession>
<protein>
    <submittedName>
        <fullName evidence="2">Uncharacterized protein</fullName>
    </submittedName>
</protein>
<dbReference type="Proteomes" id="UP000887458">
    <property type="component" value="Unassembled WGS sequence"/>
</dbReference>
<gene>
    <name evidence="2" type="ORF">DERP_009896</name>
</gene>
<feature type="region of interest" description="Disordered" evidence="1">
    <location>
        <begin position="1"/>
        <end position="43"/>
    </location>
</feature>
<name>A0ABQ8J1V1_DERPT</name>
<keyword evidence="3" id="KW-1185">Reference proteome</keyword>
<dbReference type="EMBL" id="NJHN03000090">
    <property type="protein sequence ID" value="KAH9416533.1"/>
    <property type="molecule type" value="Genomic_DNA"/>
</dbReference>
<feature type="compositionally biased region" description="Polar residues" evidence="1">
    <location>
        <begin position="1"/>
        <end position="22"/>
    </location>
</feature>
<sequence>MDSSTIKTDSKITPSKMKTINNENEKPITATTTTSTPKNNESSLKSILRLAGTKSLPKSSSSTTAIIDQTNFMTPTSKRGSKNGLIYITPKAETGIPFIRSKPVTKCTPFKFSQRSSSSSTPRK</sequence>
<proteinExistence type="predicted"/>
<organism evidence="2 3">
    <name type="scientific">Dermatophagoides pteronyssinus</name>
    <name type="common">European house dust mite</name>
    <dbReference type="NCBI Taxonomy" id="6956"/>
    <lineage>
        <taxon>Eukaryota</taxon>
        <taxon>Metazoa</taxon>
        <taxon>Ecdysozoa</taxon>
        <taxon>Arthropoda</taxon>
        <taxon>Chelicerata</taxon>
        <taxon>Arachnida</taxon>
        <taxon>Acari</taxon>
        <taxon>Acariformes</taxon>
        <taxon>Sarcoptiformes</taxon>
        <taxon>Astigmata</taxon>
        <taxon>Psoroptidia</taxon>
        <taxon>Analgoidea</taxon>
        <taxon>Pyroglyphidae</taxon>
        <taxon>Dermatophagoidinae</taxon>
        <taxon>Dermatophagoides</taxon>
    </lineage>
</organism>
<evidence type="ECO:0000313" key="2">
    <source>
        <dbReference type="EMBL" id="KAH9416533.1"/>
    </source>
</evidence>
<reference evidence="2 3" key="1">
    <citation type="journal article" date="2018" name="J. Allergy Clin. Immunol.">
        <title>High-quality assembly of Dermatophagoides pteronyssinus genome and transcriptome reveals a wide range of novel allergens.</title>
        <authorList>
            <person name="Liu X.Y."/>
            <person name="Yang K.Y."/>
            <person name="Wang M.Q."/>
            <person name="Kwok J.S."/>
            <person name="Zeng X."/>
            <person name="Yang Z."/>
            <person name="Xiao X.J."/>
            <person name="Lau C.P."/>
            <person name="Li Y."/>
            <person name="Huang Z.M."/>
            <person name="Ba J.G."/>
            <person name="Yim A.K."/>
            <person name="Ouyang C.Y."/>
            <person name="Ngai S.M."/>
            <person name="Chan T.F."/>
            <person name="Leung E.L."/>
            <person name="Liu L."/>
            <person name="Liu Z.G."/>
            <person name="Tsui S.K."/>
        </authorList>
    </citation>
    <scope>NUCLEOTIDE SEQUENCE [LARGE SCALE GENOMIC DNA]</scope>
    <source>
        <strain evidence="2">Derp</strain>
    </source>
</reference>
<evidence type="ECO:0000256" key="1">
    <source>
        <dbReference type="SAM" id="MobiDB-lite"/>
    </source>
</evidence>
<reference evidence="2 3" key="2">
    <citation type="journal article" date="2022" name="Mol. Biol. Evol.">
        <title>Comparative Genomics Reveals Insights into the Divergent Evolution of Astigmatic Mites and Household Pest Adaptations.</title>
        <authorList>
            <person name="Xiong Q."/>
            <person name="Wan A.T."/>
            <person name="Liu X."/>
            <person name="Fung C.S."/>
            <person name="Xiao X."/>
            <person name="Malainual N."/>
            <person name="Hou J."/>
            <person name="Wang L."/>
            <person name="Wang M."/>
            <person name="Yang K.Y."/>
            <person name="Cui Y."/>
            <person name="Leung E.L."/>
            <person name="Nong W."/>
            <person name="Shin S.K."/>
            <person name="Au S.W."/>
            <person name="Jeong K.Y."/>
            <person name="Chew F.T."/>
            <person name="Hui J.H."/>
            <person name="Leung T.F."/>
            <person name="Tungtrongchitr A."/>
            <person name="Zhong N."/>
            <person name="Liu Z."/>
            <person name="Tsui S.K."/>
        </authorList>
    </citation>
    <scope>NUCLEOTIDE SEQUENCE [LARGE SCALE GENOMIC DNA]</scope>
    <source>
        <strain evidence="2">Derp</strain>
    </source>
</reference>
<comment type="caution">
    <text evidence="2">The sequence shown here is derived from an EMBL/GenBank/DDBJ whole genome shotgun (WGS) entry which is preliminary data.</text>
</comment>